<keyword evidence="4" id="KW-1185">Reference proteome</keyword>
<reference evidence="3 4" key="1">
    <citation type="submission" date="2020-08" db="EMBL/GenBank/DDBJ databases">
        <title>Genomic Encyclopedia of Type Strains, Phase IV (KMG-IV): sequencing the most valuable type-strain genomes for metagenomic binning, comparative biology and taxonomic classification.</title>
        <authorList>
            <person name="Goeker M."/>
        </authorList>
    </citation>
    <scope>NUCLEOTIDE SEQUENCE [LARGE SCALE GENOMIC DNA]</scope>
    <source>
        <strain evidence="3 4">DSM 105137</strain>
    </source>
</reference>
<evidence type="ECO:0000313" key="3">
    <source>
        <dbReference type="EMBL" id="MBB4078394.1"/>
    </source>
</evidence>
<protein>
    <submittedName>
        <fullName evidence="3">Uncharacterized protein</fullName>
    </submittedName>
</protein>
<feature type="compositionally biased region" description="Polar residues" evidence="1">
    <location>
        <begin position="56"/>
        <end position="70"/>
    </location>
</feature>
<dbReference type="PROSITE" id="PS51257">
    <property type="entry name" value="PROKAR_LIPOPROTEIN"/>
    <property type="match status" value="1"/>
</dbReference>
<proteinExistence type="predicted"/>
<dbReference type="RefSeq" id="WP_183494646.1">
    <property type="nucleotide sequence ID" value="NZ_JACIFF010000002.1"/>
</dbReference>
<gene>
    <name evidence="3" type="ORF">GGR28_001007</name>
</gene>
<accession>A0A840DYQ4</accession>
<keyword evidence="2" id="KW-0732">Signal</keyword>
<sequence>MKIHLAAILLFLTAFSAYSCSSTDEREGEIDANEVIATEPDYEDGDQDGDGEVSYEEQSPRSSITTQTTNYANRADSLRIARDTLVDPKYTDDEYEAAFSTSTTNPKNQVEGGVTPGNQKKNQ</sequence>
<comment type="caution">
    <text evidence="3">The sequence shown here is derived from an EMBL/GenBank/DDBJ whole genome shotgun (WGS) entry which is preliminary data.</text>
</comment>
<feature type="signal peptide" evidence="2">
    <location>
        <begin position="1"/>
        <end position="19"/>
    </location>
</feature>
<feature type="region of interest" description="Disordered" evidence="1">
    <location>
        <begin position="96"/>
        <end position="123"/>
    </location>
</feature>
<evidence type="ECO:0000256" key="2">
    <source>
        <dbReference type="SAM" id="SignalP"/>
    </source>
</evidence>
<dbReference type="Proteomes" id="UP000576209">
    <property type="component" value="Unassembled WGS sequence"/>
</dbReference>
<feature type="compositionally biased region" description="Acidic residues" evidence="1">
    <location>
        <begin position="40"/>
        <end position="55"/>
    </location>
</feature>
<feature type="chain" id="PRO_5032415009" evidence="2">
    <location>
        <begin position="20"/>
        <end position="123"/>
    </location>
</feature>
<dbReference type="EMBL" id="JACIFF010000002">
    <property type="protein sequence ID" value="MBB4078394.1"/>
    <property type="molecule type" value="Genomic_DNA"/>
</dbReference>
<name>A0A840DYQ4_9BACT</name>
<organism evidence="3 4">
    <name type="scientific">Neolewinella aquimaris</name>
    <dbReference type="NCBI Taxonomy" id="1835722"/>
    <lineage>
        <taxon>Bacteria</taxon>
        <taxon>Pseudomonadati</taxon>
        <taxon>Bacteroidota</taxon>
        <taxon>Saprospiria</taxon>
        <taxon>Saprospirales</taxon>
        <taxon>Lewinellaceae</taxon>
        <taxon>Neolewinella</taxon>
    </lineage>
</organism>
<evidence type="ECO:0000313" key="4">
    <source>
        <dbReference type="Proteomes" id="UP000576209"/>
    </source>
</evidence>
<evidence type="ECO:0000256" key="1">
    <source>
        <dbReference type="SAM" id="MobiDB-lite"/>
    </source>
</evidence>
<feature type="region of interest" description="Disordered" evidence="1">
    <location>
        <begin position="23"/>
        <end position="70"/>
    </location>
</feature>
<feature type="compositionally biased region" description="Polar residues" evidence="1">
    <location>
        <begin position="99"/>
        <end position="108"/>
    </location>
</feature>
<dbReference type="AlphaFoldDB" id="A0A840DYQ4"/>